<dbReference type="RefSeq" id="WP_183523778.1">
    <property type="nucleotide sequence ID" value="NZ_JACIJM010000001.1"/>
</dbReference>
<keyword evidence="1" id="KW-0732">Signal</keyword>
<accession>A0A7W9BH66</accession>
<dbReference type="Pfam" id="PF13609">
    <property type="entry name" value="Porin_4"/>
    <property type="match status" value="1"/>
</dbReference>
<proteinExistence type="predicted"/>
<dbReference type="InterPro" id="IPR033900">
    <property type="entry name" value="Gram_neg_porin_domain"/>
</dbReference>
<gene>
    <name evidence="3" type="ORF">FHS72_000043</name>
</gene>
<dbReference type="Gene3D" id="2.40.160.10">
    <property type="entry name" value="Porin"/>
    <property type="match status" value="1"/>
</dbReference>
<feature type="chain" id="PRO_5031298876" description="Porin domain-containing protein" evidence="1">
    <location>
        <begin position="21"/>
        <end position="377"/>
    </location>
</feature>
<reference evidence="3 4" key="1">
    <citation type="submission" date="2020-08" db="EMBL/GenBank/DDBJ databases">
        <title>Genomic Encyclopedia of Type Strains, Phase IV (KMG-IV): sequencing the most valuable type-strain genomes for metagenomic binning, comparative biology and taxonomic classification.</title>
        <authorList>
            <person name="Goeker M."/>
        </authorList>
    </citation>
    <scope>NUCLEOTIDE SEQUENCE [LARGE SCALE GENOMIC DNA]</scope>
    <source>
        <strain evidence="3 4">DSM 101064</strain>
    </source>
</reference>
<feature type="signal peptide" evidence="1">
    <location>
        <begin position="1"/>
        <end position="20"/>
    </location>
</feature>
<evidence type="ECO:0000256" key="1">
    <source>
        <dbReference type="SAM" id="SignalP"/>
    </source>
</evidence>
<dbReference type="GO" id="GO:0015288">
    <property type="term" value="F:porin activity"/>
    <property type="evidence" value="ECO:0007669"/>
    <property type="project" value="InterPro"/>
</dbReference>
<feature type="domain" description="Porin" evidence="2">
    <location>
        <begin position="7"/>
        <end position="351"/>
    </location>
</feature>
<evidence type="ECO:0000259" key="2">
    <source>
        <dbReference type="Pfam" id="PF13609"/>
    </source>
</evidence>
<dbReference type="GO" id="GO:0016020">
    <property type="term" value="C:membrane"/>
    <property type="evidence" value="ECO:0007669"/>
    <property type="project" value="InterPro"/>
</dbReference>
<organism evidence="3 4">
    <name type="scientific">Yoonia ponticola</name>
    <dbReference type="NCBI Taxonomy" id="1524255"/>
    <lineage>
        <taxon>Bacteria</taxon>
        <taxon>Pseudomonadati</taxon>
        <taxon>Pseudomonadota</taxon>
        <taxon>Alphaproteobacteria</taxon>
        <taxon>Rhodobacterales</taxon>
        <taxon>Paracoccaceae</taxon>
        <taxon>Yoonia</taxon>
    </lineage>
</organism>
<protein>
    <recommendedName>
        <fullName evidence="2">Porin domain-containing protein</fullName>
    </recommendedName>
</protein>
<dbReference type="InterPro" id="IPR023614">
    <property type="entry name" value="Porin_dom_sf"/>
</dbReference>
<dbReference type="EMBL" id="JACIJM010000001">
    <property type="protein sequence ID" value="MBB5720439.1"/>
    <property type="molecule type" value="Genomic_DNA"/>
</dbReference>
<sequence>MKSILLTTTALVAFAGAAAADGHAAVSHELSATLGYTSNDNYGSADVIDPTEDFGEDGFFWEGNLKTTATAGLDNGLTAGAYFEITVGEDDAIDGSVTDDSEIGLVSSDFVVSLESDNASLFFGDTGTAADRHWASAGDMESDFFTSGNDSAALRGDVSFGGVDASISYLADDTNNEAEQLSFGAAGTFGIATITAAYQEETSYVDGDGDFNGDEVAGISGAVTFANATITLAYADNMTDDTQSTGIKVSYPFGPVVGTVYYVEETGGVNEDPNYGVNVAYAAGAIDVEVDYQDDQGTEKYTVEGSYDVGNGLTVLAGVLNENEGDDVDYYAGATYDLGGGAVATLVYAEDVDGDQADEIGNDEFDPGFTVQVDFTF</sequence>
<dbReference type="SUPFAM" id="SSF56935">
    <property type="entry name" value="Porins"/>
    <property type="match status" value="2"/>
</dbReference>
<name>A0A7W9BH66_9RHOB</name>
<evidence type="ECO:0000313" key="4">
    <source>
        <dbReference type="Proteomes" id="UP000535415"/>
    </source>
</evidence>
<evidence type="ECO:0000313" key="3">
    <source>
        <dbReference type="EMBL" id="MBB5720439.1"/>
    </source>
</evidence>
<keyword evidence="4" id="KW-1185">Reference proteome</keyword>
<comment type="caution">
    <text evidence="3">The sequence shown here is derived from an EMBL/GenBank/DDBJ whole genome shotgun (WGS) entry which is preliminary data.</text>
</comment>
<dbReference type="AlphaFoldDB" id="A0A7W9BH66"/>
<dbReference type="Proteomes" id="UP000535415">
    <property type="component" value="Unassembled WGS sequence"/>
</dbReference>